<comment type="similarity">
    <text evidence="7">Belongs to the TonB-dependent receptor family.</text>
</comment>
<keyword evidence="5 7" id="KW-0472">Membrane</keyword>
<evidence type="ECO:0000256" key="1">
    <source>
        <dbReference type="ARBA" id="ARBA00004571"/>
    </source>
</evidence>
<reference evidence="9" key="1">
    <citation type="submission" date="2020-10" db="EMBL/GenBank/DDBJ databases">
        <authorList>
            <person name="Lu T."/>
            <person name="Wang Q."/>
            <person name="Han X."/>
        </authorList>
    </citation>
    <scope>NUCLEOTIDE SEQUENCE</scope>
    <source>
        <strain evidence="9">WQ 366</strain>
    </source>
</reference>
<dbReference type="InterPro" id="IPR039426">
    <property type="entry name" value="TonB-dep_rcpt-like"/>
</dbReference>
<dbReference type="Gene3D" id="2.60.40.1120">
    <property type="entry name" value="Carboxypeptidase-like, regulatory domain"/>
    <property type="match status" value="1"/>
</dbReference>
<protein>
    <submittedName>
        <fullName evidence="9">SusC/RagA family TonB-linked outer membrane protein</fullName>
    </submittedName>
</protein>
<dbReference type="InterPro" id="IPR037066">
    <property type="entry name" value="Plug_dom_sf"/>
</dbReference>
<evidence type="ECO:0000256" key="7">
    <source>
        <dbReference type="PROSITE-ProRule" id="PRU01360"/>
    </source>
</evidence>
<evidence type="ECO:0000313" key="10">
    <source>
        <dbReference type="Proteomes" id="UP001165302"/>
    </source>
</evidence>
<evidence type="ECO:0000256" key="4">
    <source>
        <dbReference type="ARBA" id="ARBA00022692"/>
    </source>
</evidence>
<sequence length="1096" mass="124370">MKQFVLCLLWVCIGTVYAQKITFSGKNVPLEQALEAIRKQTNYTVFGQKLEIQQAKKISIDAKNMELNTFLKIICETEPFQYNIENKVISLSKILQQPKTNLPARTRTQQRSIVGTVVRKDNEKPIPNATVKIKGTSYQAKSNPNGDFALVFPSMDKDPIVEVTIIGMKPFEIQVDLSINPILFARLEEQQQEIDDVVVTGIFNRKKESFSGAYATYTAEQLQMASASNVLEGLQILDPSFQIVQNNSLGSDPNQQLNLEIRGKTSVAALDDAFGTDPNQPLFILDGFESTMERIRNIPIDRLASITILKDATATALYGAKGANGIIVVESKKPKSGELIFNYSGRMDMDLADLTDYNLMNAAEKLRFELLSGHYGSVNEYGQITNNNQPQREQVYLDRLKEVNRGVDSYWLNEPIRTGIGQSHNISLDGGDQTFQYSIGLNRQVVQGVMKKSDKEVTDGNINLIYRKGKFSFNNILNARYVVANKEPVSFLSFVQANPYYRKYNEAGEPDKYLENISNDVRFNPLYDFNNNNLSKTDGQEIINNLSVDWNILKGLLLRVNAGLSQFRNSGEIFRSPNNSEYATSPMRERGRYTESKDKILKYNGRAILSYGNTWNKHTINVGSSMSLFHNQSNNTQYGVQGFIDDKIINPQLALTYELGRLPSYQDLRDRSIAFLMNTNYGYDGRFLVDANLSIDGSSIYGSNRNFTNIYSIGGAWNLHREAFFKDLDWIDQLRLRASYGNQGNQNFKSYIAMQIYQYNTLNANPFGPGLSISNFGNPNLKWQRTYTQNYSVDFKAFKDRLRIMVDYYLKDTNPLLVSVATASSNGRNVSIQNLGGLMTKGVEGILSVAPILKPQFTWRLDLNLSHSRSEYQDIGNKLDNHNEKNRNRSMIRFFDGGSPDDLWAVPSLGIDPSTGREIFLNRFGEETFVFNYQDEVKIGNSRAIFDGNLTSTLYYKNFNVLVSFGYQMGGKTFMNTLYNKVENISSASLRYNQDKRALYDRWQKPGDEASFKALNLQSSTPMSSRFIQDNDVLTLDAVSISYRTSTWSWLKQIRARSMNFSLGSNRLMHLSTIRNERGIDYPFARHINFSCGISF</sequence>
<keyword evidence="2 7" id="KW-0813">Transport</keyword>
<dbReference type="PROSITE" id="PS52016">
    <property type="entry name" value="TONB_DEPENDENT_REC_3"/>
    <property type="match status" value="1"/>
</dbReference>
<dbReference type="Gene3D" id="2.40.170.20">
    <property type="entry name" value="TonB-dependent receptor, beta-barrel domain"/>
    <property type="match status" value="1"/>
</dbReference>
<dbReference type="RefSeq" id="WP_225553384.1">
    <property type="nucleotide sequence ID" value="NZ_JADEYP010000017.1"/>
</dbReference>
<keyword evidence="6 7" id="KW-0998">Cell outer membrane</keyword>
<keyword evidence="10" id="KW-1185">Reference proteome</keyword>
<proteinExistence type="inferred from homology"/>
<evidence type="ECO:0000256" key="5">
    <source>
        <dbReference type="ARBA" id="ARBA00023136"/>
    </source>
</evidence>
<comment type="caution">
    <text evidence="9">The sequence shown here is derived from an EMBL/GenBank/DDBJ whole genome shotgun (WGS) entry which is preliminary data.</text>
</comment>
<comment type="subcellular location">
    <subcellularLocation>
        <location evidence="1 7">Cell outer membrane</location>
        <topology evidence="1 7">Multi-pass membrane protein</topology>
    </subcellularLocation>
</comment>
<evidence type="ECO:0000259" key="8">
    <source>
        <dbReference type="Pfam" id="PF07715"/>
    </source>
</evidence>
<dbReference type="SUPFAM" id="SSF49464">
    <property type="entry name" value="Carboxypeptidase regulatory domain-like"/>
    <property type="match status" value="1"/>
</dbReference>
<dbReference type="Gene3D" id="2.170.130.10">
    <property type="entry name" value="TonB-dependent receptor, plug domain"/>
    <property type="match status" value="1"/>
</dbReference>
<dbReference type="InterPro" id="IPR012910">
    <property type="entry name" value="Plug_dom"/>
</dbReference>
<dbReference type="InterPro" id="IPR008969">
    <property type="entry name" value="CarboxyPept-like_regulatory"/>
</dbReference>
<organism evidence="9 10">
    <name type="scientific">Sphingobacterium bovistauri</name>
    <dbReference type="NCBI Taxonomy" id="2781959"/>
    <lineage>
        <taxon>Bacteria</taxon>
        <taxon>Pseudomonadati</taxon>
        <taxon>Bacteroidota</taxon>
        <taxon>Sphingobacteriia</taxon>
        <taxon>Sphingobacteriales</taxon>
        <taxon>Sphingobacteriaceae</taxon>
        <taxon>Sphingobacterium</taxon>
    </lineage>
</organism>
<evidence type="ECO:0000256" key="3">
    <source>
        <dbReference type="ARBA" id="ARBA00022452"/>
    </source>
</evidence>
<dbReference type="Proteomes" id="UP001165302">
    <property type="component" value="Unassembled WGS sequence"/>
</dbReference>
<name>A0ABS7Z5U1_9SPHI</name>
<gene>
    <name evidence="9" type="ORF">IPZ78_10330</name>
</gene>
<dbReference type="EMBL" id="JADEYP010000017">
    <property type="protein sequence ID" value="MCA5005548.1"/>
    <property type="molecule type" value="Genomic_DNA"/>
</dbReference>
<accession>A0ABS7Z5U1</accession>
<dbReference type="SUPFAM" id="SSF56935">
    <property type="entry name" value="Porins"/>
    <property type="match status" value="1"/>
</dbReference>
<dbReference type="Pfam" id="PF07715">
    <property type="entry name" value="Plug"/>
    <property type="match status" value="1"/>
</dbReference>
<evidence type="ECO:0000256" key="2">
    <source>
        <dbReference type="ARBA" id="ARBA00022448"/>
    </source>
</evidence>
<dbReference type="NCBIfam" id="TIGR04057">
    <property type="entry name" value="SusC_RagA_signa"/>
    <property type="match status" value="1"/>
</dbReference>
<evidence type="ECO:0000256" key="6">
    <source>
        <dbReference type="ARBA" id="ARBA00023237"/>
    </source>
</evidence>
<dbReference type="InterPro" id="IPR036942">
    <property type="entry name" value="Beta-barrel_TonB_sf"/>
</dbReference>
<dbReference type="InterPro" id="IPR023996">
    <property type="entry name" value="TonB-dep_OMP_SusC/RagA"/>
</dbReference>
<dbReference type="Pfam" id="PF13715">
    <property type="entry name" value="CarbopepD_reg_2"/>
    <property type="match status" value="1"/>
</dbReference>
<keyword evidence="4 7" id="KW-0812">Transmembrane</keyword>
<keyword evidence="3 7" id="KW-1134">Transmembrane beta strand</keyword>
<dbReference type="InterPro" id="IPR023997">
    <property type="entry name" value="TonB-dep_OMP_SusC/RagA_CS"/>
</dbReference>
<evidence type="ECO:0000313" key="9">
    <source>
        <dbReference type="EMBL" id="MCA5005548.1"/>
    </source>
</evidence>
<dbReference type="NCBIfam" id="TIGR04056">
    <property type="entry name" value="OMP_RagA_SusC"/>
    <property type="match status" value="1"/>
</dbReference>
<feature type="domain" description="TonB-dependent receptor plug" evidence="8">
    <location>
        <begin position="207"/>
        <end position="326"/>
    </location>
</feature>